<dbReference type="SUPFAM" id="SSF53850">
    <property type="entry name" value="Periplasmic binding protein-like II"/>
    <property type="match status" value="1"/>
</dbReference>
<name>A0A411YFJ1_9ACTN</name>
<dbReference type="GO" id="GO:0043190">
    <property type="term" value="C:ATP-binding cassette (ABC) transporter complex"/>
    <property type="evidence" value="ECO:0007669"/>
    <property type="project" value="InterPro"/>
</dbReference>
<accession>A0A411YFJ1</accession>
<dbReference type="Proteomes" id="UP000291469">
    <property type="component" value="Chromosome"/>
</dbReference>
<keyword evidence="7" id="KW-1185">Reference proteome</keyword>
<evidence type="ECO:0000313" key="6">
    <source>
        <dbReference type="EMBL" id="QBI19941.1"/>
    </source>
</evidence>
<evidence type="ECO:0000259" key="5">
    <source>
        <dbReference type="Pfam" id="PF00496"/>
    </source>
</evidence>
<evidence type="ECO:0000256" key="2">
    <source>
        <dbReference type="ARBA" id="ARBA00022448"/>
    </source>
</evidence>
<comment type="similarity">
    <text evidence="1">Belongs to the bacterial solute-binding protein 5 family.</text>
</comment>
<evidence type="ECO:0000256" key="3">
    <source>
        <dbReference type="ARBA" id="ARBA00022729"/>
    </source>
</evidence>
<reference evidence="6 7" key="1">
    <citation type="submission" date="2019-01" db="EMBL/GenBank/DDBJ databases">
        <title>Egibacter rhizosphaerae EGI 80759T.</title>
        <authorList>
            <person name="Chen D.-D."/>
            <person name="Tian Y."/>
            <person name="Jiao J.-Y."/>
            <person name="Zhang X.-T."/>
            <person name="Zhang Y.-G."/>
            <person name="Zhang Y."/>
            <person name="Xiao M."/>
            <person name="Shu W.-S."/>
            <person name="Li W.-J."/>
        </authorList>
    </citation>
    <scope>NUCLEOTIDE SEQUENCE [LARGE SCALE GENOMIC DNA]</scope>
    <source>
        <strain evidence="6 7">EGI 80759</strain>
    </source>
</reference>
<feature type="compositionally biased region" description="Basic and acidic residues" evidence="4">
    <location>
        <begin position="43"/>
        <end position="55"/>
    </location>
</feature>
<feature type="domain" description="Solute-binding protein family 5" evidence="5">
    <location>
        <begin position="105"/>
        <end position="454"/>
    </location>
</feature>
<dbReference type="PANTHER" id="PTHR30290:SF9">
    <property type="entry name" value="OLIGOPEPTIDE-BINDING PROTEIN APPA"/>
    <property type="match status" value="1"/>
</dbReference>
<organism evidence="6 7">
    <name type="scientific">Egibacter rhizosphaerae</name>
    <dbReference type="NCBI Taxonomy" id="1670831"/>
    <lineage>
        <taxon>Bacteria</taxon>
        <taxon>Bacillati</taxon>
        <taxon>Actinomycetota</taxon>
        <taxon>Nitriliruptoria</taxon>
        <taxon>Egibacterales</taxon>
        <taxon>Egibacteraceae</taxon>
        <taxon>Egibacter</taxon>
    </lineage>
</organism>
<dbReference type="PIRSF" id="PIRSF002741">
    <property type="entry name" value="MppA"/>
    <property type="match status" value="1"/>
</dbReference>
<proteinExistence type="inferred from homology"/>
<dbReference type="GO" id="GO:1904680">
    <property type="term" value="F:peptide transmembrane transporter activity"/>
    <property type="evidence" value="ECO:0007669"/>
    <property type="project" value="TreeGrafter"/>
</dbReference>
<dbReference type="Gene3D" id="3.90.76.10">
    <property type="entry name" value="Dipeptide-binding Protein, Domain 1"/>
    <property type="match status" value="1"/>
</dbReference>
<sequence length="563" mass="61093">MSIRTELAMRRELVVIVLMGATVGVLTACGDQGDPGGSGPDRTGADDQTEQHDEGGEVPDDETLVIAVGGEPDNLNPIFGDIFGSIYGDHWPMFSSLLSYDGDLELQPDLAARMPEVSADGTEVTVTLRDDVAFHDGEPFDADDVVFTYESILDEEVATGLREQLYDSLEAVEATGDHEVSFSLSRRDPAFLDKLTLGIVPEHLLADEDLNTAEFNLDPVGTGPFEMETFDGGERMVWTGYDDFHGGEVALERVVVSFLGDANARVSQLEAGAVDVDAAGQPPRVAERFDGDSEHEVVTIPGDQLALTIPTTNEQIDDPEVRRAIGMAIDRDALIDGVYAGAAREAEGPFAPDHWAHHPVDAGHDPEEAEAVLEAAGWTRDNEGARTRDGDQLSFPIVHGHGDEQTLDAILSIRDDLADVGVEVEPEEQPGRQELVERVADGAASLQTLGNAYDPELAIYREFHSEHADDDPGTNPGHVEDPHVDAALEAGRETGDRAQRAEAYADLAEALAEQGSWHFLAQLDNQLVVSDRVEGVDPARMEGHIHGWSRGLLWNLHEWRLEE</sequence>
<keyword evidence="2" id="KW-0813">Transport</keyword>
<dbReference type="PANTHER" id="PTHR30290">
    <property type="entry name" value="PERIPLASMIC BINDING COMPONENT OF ABC TRANSPORTER"/>
    <property type="match status" value="1"/>
</dbReference>
<dbReference type="InterPro" id="IPR000914">
    <property type="entry name" value="SBP_5_dom"/>
</dbReference>
<dbReference type="OrthoDB" id="9764591at2"/>
<gene>
    <name evidence="6" type="ORF">ER308_10460</name>
</gene>
<dbReference type="InterPro" id="IPR039424">
    <property type="entry name" value="SBP_5"/>
</dbReference>
<dbReference type="Gene3D" id="3.40.190.10">
    <property type="entry name" value="Periplasmic binding protein-like II"/>
    <property type="match status" value="1"/>
</dbReference>
<feature type="region of interest" description="Disordered" evidence="4">
    <location>
        <begin position="30"/>
        <end position="60"/>
    </location>
</feature>
<dbReference type="GO" id="GO:0015833">
    <property type="term" value="P:peptide transport"/>
    <property type="evidence" value="ECO:0007669"/>
    <property type="project" value="TreeGrafter"/>
</dbReference>
<dbReference type="KEGG" id="erz:ER308_10460"/>
<dbReference type="EMBL" id="CP036402">
    <property type="protein sequence ID" value="QBI19941.1"/>
    <property type="molecule type" value="Genomic_DNA"/>
</dbReference>
<protein>
    <recommendedName>
        <fullName evidence="5">Solute-binding protein family 5 domain-containing protein</fullName>
    </recommendedName>
</protein>
<evidence type="ECO:0000256" key="4">
    <source>
        <dbReference type="SAM" id="MobiDB-lite"/>
    </source>
</evidence>
<dbReference type="InterPro" id="IPR030678">
    <property type="entry name" value="Peptide/Ni-bd"/>
</dbReference>
<dbReference type="PROSITE" id="PS51257">
    <property type="entry name" value="PROKAR_LIPOPROTEIN"/>
    <property type="match status" value="1"/>
</dbReference>
<evidence type="ECO:0000313" key="7">
    <source>
        <dbReference type="Proteomes" id="UP000291469"/>
    </source>
</evidence>
<dbReference type="Pfam" id="PF00496">
    <property type="entry name" value="SBP_bac_5"/>
    <property type="match status" value="1"/>
</dbReference>
<dbReference type="GO" id="GO:0042597">
    <property type="term" value="C:periplasmic space"/>
    <property type="evidence" value="ECO:0007669"/>
    <property type="project" value="UniProtKB-ARBA"/>
</dbReference>
<dbReference type="AlphaFoldDB" id="A0A411YFJ1"/>
<dbReference type="Gene3D" id="3.10.105.10">
    <property type="entry name" value="Dipeptide-binding Protein, Domain 3"/>
    <property type="match status" value="1"/>
</dbReference>
<evidence type="ECO:0000256" key="1">
    <source>
        <dbReference type="ARBA" id="ARBA00005695"/>
    </source>
</evidence>
<keyword evidence="3" id="KW-0732">Signal</keyword>